<keyword evidence="2 5" id="KW-0812">Transmembrane</keyword>
<evidence type="ECO:0000256" key="2">
    <source>
        <dbReference type="ARBA" id="ARBA00022692"/>
    </source>
</evidence>
<feature type="transmembrane region" description="Helical" evidence="5">
    <location>
        <begin position="448"/>
        <end position="475"/>
    </location>
</feature>
<sequence length="615" mass="67032">MPNCLQNGITVAEDENSFTYLVSHNLYHENLPNICQIVKNRSKKCCEHATCKQFLPIISWLPKYNVQFLLADFVAGLTVGLTAIPQAIAYASIAGLPTQFGLYSAFMGCFVYIVFGTCKDITVGPTAIMALMVQAHVTGSSDYAVLTCFLSGCVIFLLGIFNLGVLVRFISIPVTTGFTTAAAITIASGQVNNLFGIKSSSNEFIESWVNFFGHITETRRNDAILGIATLVLLLLMMKIKDLPLSCKMLTKYISLSRNALAVIVGIVLCYCLSHDGWLPFRASGEITKGIPPFKPPPFSTTVNGTKVTFGEMVTDLGASLASIPLISILESIAIAKAFSKGKIVDASQEMVALGLCNILSSFFSSMPITGSFTRTSINHSSGVKTPLGGAVTGALVLMALAFLTTTFSYIPKATLAAIIISAMIFMVEYERIIEIWRSKKMDVIPFSVTALVCLFWSLEYGMVCGIFVNAIFILYKSARPKILISLEKVNSVPLGLVQVQENLCYSSAEYLKSKVVKFVTTQGDNSIKMIIIKGDEITNIDSTVGLNILSLKEDLSLLECSLICWNWNYDAAGVICRLHPKERSMFKFGKSISEIVAEVAYNMTQTEIVDVPEDS</sequence>
<feature type="transmembrane region" description="Helical" evidence="5">
    <location>
        <begin position="223"/>
        <end position="239"/>
    </location>
</feature>
<keyword evidence="3 5" id="KW-1133">Transmembrane helix</keyword>
<keyword evidence="8" id="KW-1185">Reference proteome</keyword>
<evidence type="ECO:0000256" key="4">
    <source>
        <dbReference type="ARBA" id="ARBA00023136"/>
    </source>
</evidence>
<dbReference type="InterPro" id="IPR011547">
    <property type="entry name" value="SLC26A/SulP_dom"/>
</dbReference>
<reference evidence="7" key="1">
    <citation type="submission" date="2020-05" db="UniProtKB">
        <authorList>
            <consortium name="EnsemblMetazoa"/>
        </authorList>
    </citation>
    <scope>IDENTIFICATION</scope>
    <source>
        <strain evidence="7">USDA</strain>
    </source>
</reference>
<feature type="transmembrane region" description="Helical" evidence="5">
    <location>
        <begin position="169"/>
        <end position="189"/>
    </location>
</feature>
<dbReference type="STRING" id="35570.A0A1I8PD52"/>
<evidence type="ECO:0000256" key="3">
    <source>
        <dbReference type="ARBA" id="ARBA00022989"/>
    </source>
</evidence>
<dbReference type="OrthoDB" id="288203at2759"/>
<organism evidence="7 8">
    <name type="scientific">Stomoxys calcitrans</name>
    <name type="common">Stable fly</name>
    <name type="synonym">Conops calcitrans</name>
    <dbReference type="NCBI Taxonomy" id="35570"/>
    <lineage>
        <taxon>Eukaryota</taxon>
        <taxon>Metazoa</taxon>
        <taxon>Ecdysozoa</taxon>
        <taxon>Arthropoda</taxon>
        <taxon>Hexapoda</taxon>
        <taxon>Insecta</taxon>
        <taxon>Pterygota</taxon>
        <taxon>Neoptera</taxon>
        <taxon>Endopterygota</taxon>
        <taxon>Diptera</taxon>
        <taxon>Brachycera</taxon>
        <taxon>Muscomorpha</taxon>
        <taxon>Muscoidea</taxon>
        <taxon>Muscidae</taxon>
        <taxon>Stomoxys</taxon>
    </lineage>
</organism>
<dbReference type="GO" id="GO:0016020">
    <property type="term" value="C:membrane"/>
    <property type="evidence" value="ECO:0007669"/>
    <property type="project" value="UniProtKB-SubCell"/>
</dbReference>
<evidence type="ECO:0000313" key="8">
    <source>
        <dbReference type="Proteomes" id="UP000095300"/>
    </source>
</evidence>
<dbReference type="Proteomes" id="UP000095300">
    <property type="component" value="Unassembled WGS sequence"/>
</dbReference>
<feature type="transmembrane region" description="Helical" evidence="5">
    <location>
        <begin position="316"/>
        <end position="338"/>
    </location>
</feature>
<evidence type="ECO:0000313" key="7">
    <source>
        <dbReference type="EnsemblMetazoa" id="SCAU006931-PA"/>
    </source>
</evidence>
<protein>
    <recommendedName>
        <fullName evidence="6">SLC26A/SulP transporter domain-containing protein</fullName>
    </recommendedName>
</protein>
<dbReference type="Pfam" id="PF00916">
    <property type="entry name" value="Sulfate_transp"/>
    <property type="match status" value="1"/>
</dbReference>
<comment type="subcellular location">
    <subcellularLocation>
        <location evidence="1">Membrane</location>
        <topology evidence="1">Multi-pass membrane protein</topology>
    </subcellularLocation>
</comment>
<feature type="transmembrane region" description="Helical" evidence="5">
    <location>
        <begin position="259"/>
        <end position="278"/>
    </location>
</feature>
<dbReference type="PANTHER" id="PTHR11814">
    <property type="entry name" value="SULFATE TRANSPORTER"/>
    <property type="match status" value="1"/>
</dbReference>
<feature type="domain" description="SLC26A/SulP transporter" evidence="6">
    <location>
        <begin position="69"/>
        <end position="446"/>
    </location>
</feature>
<proteinExistence type="predicted"/>
<name>A0A1I8PD52_STOCA</name>
<feature type="transmembrane region" description="Helical" evidence="5">
    <location>
        <begin position="409"/>
        <end position="427"/>
    </location>
</feature>
<dbReference type="VEuPathDB" id="VectorBase:SCAU006931"/>
<evidence type="ECO:0000259" key="6">
    <source>
        <dbReference type="Pfam" id="PF00916"/>
    </source>
</evidence>
<feature type="transmembrane region" description="Helical" evidence="5">
    <location>
        <begin position="350"/>
        <end position="373"/>
    </location>
</feature>
<keyword evidence="4 5" id="KW-0472">Membrane</keyword>
<gene>
    <name evidence="7" type="primary">106081857</name>
</gene>
<evidence type="ECO:0000256" key="1">
    <source>
        <dbReference type="ARBA" id="ARBA00004141"/>
    </source>
</evidence>
<evidence type="ECO:0000256" key="5">
    <source>
        <dbReference type="SAM" id="Phobius"/>
    </source>
</evidence>
<dbReference type="AlphaFoldDB" id="A0A1I8PD52"/>
<feature type="transmembrane region" description="Helical" evidence="5">
    <location>
        <begin position="385"/>
        <end position="403"/>
    </location>
</feature>
<dbReference type="EnsemblMetazoa" id="SCAU006931-RA">
    <property type="protein sequence ID" value="SCAU006931-PA"/>
    <property type="gene ID" value="SCAU006931"/>
</dbReference>
<feature type="transmembrane region" description="Helical" evidence="5">
    <location>
        <begin position="143"/>
        <end position="163"/>
    </location>
</feature>
<feature type="transmembrane region" description="Helical" evidence="5">
    <location>
        <begin position="100"/>
        <end position="122"/>
    </location>
</feature>
<dbReference type="InterPro" id="IPR001902">
    <property type="entry name" value="SLC26A/SulP_fam"/>
</dbReference>
<accession>A0A1I8PD52</accession>
<feature type="transmembrane region" description="Helical" evidence="5">
    <location>
        <begin position="68"/>
        <end position="88"/>
    </location>
</feature>
<dbReference type="GO" id="GO:0055085">
    <property type="term" value="P:transmembrane transport"/>
    <property type="evidence" value="ECO:0007669"/>
    <property type="project" value="InterPro"/>
</dbReference>